<reference evidence="1" key="1">
    <citation type="submission" date="2013-01" db="EMBL/GenBank/DDBJ databases">
        <title>Genome assembly of Mariniradius saccharolyticus AK6.</title>
        <authorList>
            <person name="Vaidya B."/>
            <person name="Khatri I."/>
            <person name="Tanuku N.R.S."/>
            <person name="Subramanian S."/>
            <person name="Pinnaka A."/>
        </authorList>
    </citation>
    <scope>NUCLEOTIDE SEQUENCE [LARGE SCALE GENOMIC DNA]</scope>
    <source>
        <strain evidence="1">AK6</strain>
    </source>
</reference>
<protein>
    <submittedName>
        <fullName evidence="1">Uncharacterized protein</fullName>
    </submittedName>
</protein>
<sequence>MGQSFLKFQDLKSKMTKPRNNVSNLDACHHLTGSTLSRK</sequence>
<comment type="caution">
    <text evidence="1">The sequence shown here is derived from an EMBL/GenBank/DDBJ whole genome shotgun (WGS) entry which is preliminary data.</text>
</comment>
<keyword evidence="2" id="KW-1185">Reference proteome</keyword>
<name>M7XAR3_9BACT</name>
<dbReference type="InParanoid" id="M7XAR3"/>
<dbReference type="Proteomes" id="UP000010953">
    <property type="component" value="Unassembled WGS sequence"/>
</dbReference>
<gene>
    <name evidence="1" type="ORF">C943_03734</name>
</gene>
<evidence type="ECO:0000313" key="2">
    <source>
        <dbReference type="Proteomes" id="UP000010953"/>
    </source>
</evidence>
<accession>M7XAR3</accession>
<proteinExistence type="predicted"/>
<evidence type="ECO:0000313" key="1">
    <source>
        <dbReference type="EMBL" id="EMS34515.1"/>
    </source>
</evidence>
<dbReference type="AlphaFoldDB" id="M7XAR3"/>
<organism evidence="1 2">
    <name type="scientific">Mariniradius saccharolyticus AK6</name>
    <dbReference type="NCBI Taxonomy" id="1239962"/>
    <lineage>
        <taxon>Bacteria</taxon>
        <taxon>Pseudomonadati</taxon>
        <taxon>Bacteroidota</taxon>
        <taxon>Cytophagia</taxon>
        <taxon>Cytophagales</taxon>
        <taxon>Cyclobacteriaceae</taxon>
        <taxon>Mariniradius</taxon>
    </lineage>
</organism>
<dbReference type="STRING" id="1239962.C943_03734"/>
<dbReference type="EMBL" id="AMZY02000006">
    <property type="protein sequence ID" value="EMS34515.1"/>
    <property type="molecule type" value="Genomic_DNA"/>
</dbReference>